<protein>
    <submittedName>
        <fullName evidence="1">Uncharacterized protein</fullName>
    </submittedName>
</protein>
<name>A0ABQ5WW12_9PROT</name>
<gene>
    <name evidence="1" type="ORF">GCM10007870_27640</name>
</gene>
<dbReference type="EMBL" id="BSNV01000049">
    <property type="protein sequence ID" value="GLQ67179.1"/>
    <property type="molecule type" value="Genomic_DNA"/>
</dbReference>
<evidence type="ECO:0000313" key="2">
    <source>
        <dbReference type="Proteomes" id="UP001156629"/>
    </source>
</evidence>
<sequence length="85" mass="9245">MEILMSETQSALPVIMSMKLKEGGNLKVKVYLPPSDPAYVGHELTLAIPVLGSGIGEPNRQMLANALERLGQDVDTAIMRLRGLR</sequence>
<keyword evidence="2" id="KW-1185">Reference proteome</keyword>
<dbReference type="Proteomes" id="UP001156629">
    <property type="component" value="Unassembled WGS sequence"/>
</dbReference>
<evidence type="ECO:0000313" key="1">
    <source>
        <dbReference type="EMBL" id="GLQ67179.1"/>
    </source>
</evidence>
<accession>A0ABQ5WW12</accession>
<reference evidence="2" key="1">
    <citation type="journal article" date="2019" name="Int. J. Syst. Evol. Microbiol.">
        <title>The Global Catalogue of Microorganisms (GCM) 10K type strain sequencing project: providing services to taxonomists for standard genome sequencing and annotation.</title>
        <authorList>
            <consortium name="The Broad Institute Genomics Platform"/>
            <consortium name="The Broad Institute Genome Sequencing Center for Infectious Disease"/>
            <person name="Wu L."/>
            <person name="Ma J."/>
        </authorList>
    </citation>
    <scope>NUCLEOTIDE SEQUENCE [LARGE SCALE GENOMIC DNA]</scope>
    <source>
        <strain evidence="2">NBRC 3266</strain>
    </source>
</reference>
<proteinExistence type="predicted"/>
<comment type="caution">
    <text evidence="1">The sequence shown here is derived from an EMBL/GenBank/DDBJ whole genome shotgun (WGS) entry which is preliminary data.</text>
</comment>
<organism evidence="1 2">
    <name type="scientific">Gluconobacter kondonii</name>
    <dbReference type="NCBI Taxonomy" id="941463"/>
    <lineage>
        <taxon>Bacteria</taxon>
        <taxon>Pseudomonadati</taxon>
        <taxon>Pseudomonadota</taxon>
        <taxon>Alphaproteobacteria</taxon>
        <taxon>Acetobacterales</taxon>
        <taxon>Acetobacteraceae</taxon>
        <taxon>Gluconobacter</taxon>
    </lineage>
</organism>